<evidence type="ECO:0000313" key="3">
    <source>
        <dbReference type="Proteomes" id="UP000410984"/>
    </source>
</evidence>
<evidence type="ECO:0000313" key="2">
    <source>
        <dbReference type="EMBL" id="VUD73829.1"/>
    </source>
</evidence>
<proteinExistence type="predicted"/>
<reference evidence="2 3" key="1">
    <citation type="submission" date="2019-06" db="EMBL/GenBank/DDBJ databases">
        <authorList>
            <person name="Rodrigo-Torres L."/>
            <person name="Arahal R. D."/>
            <person name="Lucena T."/>
        </authorList>
    </citation>
    <scope>NUCLEOTIDE SEQUENCE [LARGE SCALE GENOMIC DNA]</scope>
    <source>
        <strain evidence="2 3">SB0023/3</strain>
    </source>
</reference>
<organism evidence="2 3">
    <name type="scientific">Methylobacterium symbioticum</name>
    <dbReference type="NCBI Taxonomy" id="2584084"/>
    <lineage>
        <taxon>Bacteria</taxon>
        <taxon>Pseudomonadati</taxon>
        <taxon>Pseudomonadota</taxon>
        <taxon>Alphaproteobacteria</taxon>
        <taxon>Hyphomicrobiales</taxon>
        <taxon>Methylobacteriaceae</taxon>
        <taxon>Methylobacterium</taxon>
    </lineage>
</organism>
<accession>A0A509EK28</accession>
<feature type="region of interest" description="Disordered" evidence="1">
    <location>
        <begin position="43"/>
        <end position="65"/>
    </location>
</feature>
<gene>
    <name evidence="2" type="ORF">MET9862_04449</name>
</gene>
<keyword evidence="3" id="KW-1185">Reference proteome</keyword>
<dbReference type="AlphaFoldDB" id="A0A509EK28"/>
<protein>
    <submittedName>
        <fullName evidence="2">Uncharacterized protein</fullName>
    </submittedName>
</protein>
<evidence type="ECO:0000256" key="1">
    <source>
        <dbReference type="SAM" id="MobiDB-lite"/>
    </source>
</evidence>
<name>A0A509EK28_9HYPH</name>
<dbReference type="EMBL" id="CABFPH010000088">
    <property type="protein sequence ID" value="VUD73829.1"/>
    <property type="molecule type" value="Genomic_DNA"/>
</dbReference>
<sequence>MARLDRPKAAMKPGCQICAQAAFAITSKSRAGSARYTTKRFSSPVACGPSRPVRRASQPARISAKIGSTTRSVASMGCRSLSVGV</sequence>
<dbReference type="Proteomes" id="UP000410984">
    <property type="component" value="Unassembled WGS sequence"/>
</dbReference>